<keyword evidence="2" id="KW-1185">Reference proteome</keyword>
<evidence type="ECO:0008006" key="3">
    <source>
        <dbReference type="Google" id="ProtNLM"/>
    </source>
</evidence>
<accession>A0ABU0YHU6</accession>
<protein>
    <recommendedName>
        <fullName evidence="3">Negative modulator of initiation of replication SeqA N-terminal domain-containing protein</fullName>
    </recommendedName>
</protein>
<dbReference type="RefSeq" id="WP_379954686.1">
    <property type="nucleotide sequence ID" value="NZ_JAUYVI010000002.1"/>
</dbReference>
<dbReference type="EMBL" id="JAUYVI010000002">
    <property type="protein sequence ID" value="MDQ7247285.1"/>
    <property type="molecule type" value="Genomic_DNA"/>
</dbReference>
<proteinExistence type="predicted"/>
<name>A0ABU0YHU6_9PROT</name>
<dbReference type="InterPro" id="IPR013321">
    <property type="entry name" value="Arc_rbn_hlx_hlx"/>
</dbReference>
<dbReference type="Gene3D" id="1.10.1220.10">
    <property type="entry name" value="Met repressor-like"/>
    <property type="match status" value="1"/>
</dbReference>
<evidence type="ECO:0000313" key="1">
    <source>
        <dbReference type="EMBL" id="MDQ7247285.1"/>
    </source>
</evidence>
<organism evidence="1 2">
    <name type="scientific">Dongia sedimenti</name>
    <dbReference type="NCBI Taxonomy" id="3064282"/>
    <lineage>
        <taxon>Bacteria</taxon>
        <taxon>Pseudomonadati</taxon>
        <taxon>Pseudomonadota</taxon>
        <taxon>Alphaproteobacteria</taxon>
        <taxon>Rhodospirillales</taxon>
        <taxon>Dongiaceae</taxon>
        <taxon>Dongia</taxon>
    </lineage>
</organism>
<gene>
    <name evidence="1" type="ORF">Q8A70_06390</name>
</gene>
<reference evidence="2" key="1">
    <citation type="submission" date="2023-08" db="EMBL/GenBank/DDBJ databases">
        <title>Rhodospirillaceae gen. nov., a novel taxon isolated from the Yangtze River Yuezi River estuary sludge.</title>
        <authorList>
            <person name="Ruan L."/>
        </authorList>
    </citation>
    <scope>NUCLEOTIDE SEQUENCE [LARGE SCALE GENOMIC DNA]</scope>
    <source>
        <strain evidence="2">R-7</strain>
    </source>
</reference>
<evidence type="ECO:0000313" key="2">
    <source>
        <dbReference type="Proteomes" id="UP001230156"/>
    </source>
</evidence>
<dbReference type="Proteomes" id="UP001230156">
    <property type="component" value="Unassembled WGS sequence"/>
</dbReference>
<sequence length="148" mass="16640">MGTMQTIEIDFDVYKRIEMERRSFVEPQNAALRRLLKIDDDDEATGPSVGIGRSWSSKGVTLPHGTELRMEYNGRLYTGQIQDGTWAVEGKSFKSPSAAAGGVALTKGGKRTNLDGWIYWQVKRPGEKNWTLISQLRPQPSILRLEDL</sequence>
<comment type="caution">
    <text evidence="1">The sequence shown here is derived from an EMBL/GenBank/DDBJ whole genome shotgun (WGS) entry which is preliminary data.</text>
</comment>